<feature type="transmembrane region" description="Helical" evidence="1">
    <location>
        <begin position="16"/>
        <end position="36"/>
    </location>
</feature>
<feature type="transmembrane region" description="Helical" evidence="1">
    <location>
        <begin position="78"/>
        <end position="100"/>
    </location>
</feature>
<evidence type="ECO:0000313" key="2">
    <source>
        <dbReference type="EMBL" id="MDW6002844.1"/>
    </source>
</evidence>
<sequence>MNNEQNTIETVPVVKYIAVFSAIYAALMGLVQILVIEFDIDLGSSANTGMFVGAGLGTMMKFVTENKRAPVKSENRKLVWSCTFSSLIISGLFLASLVIIEGKEAINEFSELLLSVPLFIWAGSLIFITFLSYVMLQINFGWGARLFYKQLSKKQV</sequence>
<organism evidence="3 4">
    <name type="scientific">Vibrio mangrovi</name>
    <dbReference type="NCBI Taxonomy" id="474394"/>
    <lineage>
        <taxon>Bacteria</taxon>
        <taxon>Pseudomonadati</taxon>
        <taxon>Pseudomonadota</taxon>
        <taxon>Gammaproteobacteria</taxon>
        <taxon>Vibrionales</taxon>
        <taxon>Vibrionaceae</taxon>
        <taxon>Vibrio</taxon>
    </lineage>
</organism>
<accession>A0A1Y6J1Y3</accession>
<dbReference type="OrthoDB" id="7028097at2"/>
<dbReference type="EMBL" id="FXXI01000009">
    <property type="protein sequence ID" value="SMS02333.1"/>
    <property type="molecule type" value="Genomic_DNA"/>
</dbReference>
<keyword evidence="1" id="KW-0812">Transmembrane</keyword>
<dbReference type="InterPro" id="IPR047730">
    <property type="entry name" value="ABZJ_00895-like"/>
</dbReference>
<evidence type="ECO:0000313" key="3">
    <source>
        <dbReference type="EMBL" id="SMS02333.1"/>
    </source>
</evidence>
<keyword evidence="1" id="KW-0472">Membrane</keyword>
<dbReference type="AlphaFoldDB" id="A0A1Y6J1Y3"/>
<proteinExistence type="predicted"/>
<protein>
    <submittedName>
        <fullName evidence="2">ABZJ_00895 family protein</fullName>
    </submittedName>
</protein>
<dbReference type="EMBL" id="JAWRCO010000001">
    <property type="protein sequence ID" value="MDW6002844.1"/>
    <property type="molecule type" value="Genomic_DNA"/>
</dbReference>
<dbReference type="Proteomes" id="UP001283366">
    <property type="component" value="Unassembled WGS sequence"/>
</dbReference>
<evidence type="ECO:0000313" key="4">
    <source>
        <dbReference type="Proteomes" id="UP000196125"/>
    </source>
</evidence>
<name>A0A1Y6J1Y3_9VIBR</name>
<dbReference type="Proteomes" id="UP000196125">
    <property type="component" value="Unassembled WGS sequence"/>
</dbReference>
<feature type="transmembrane region" description="Helical" evidence="1">
    <location>
        <begin position="112"/>
        <end position="136"/>
    </location>
</feature>
<reference evidence="2 5" key="2">
    <citation type="submission" date="2023-11" db="EMBL/GenBank/DDBJ databases">
        <title>Plant-associative lifestyle of Vibrio porteresiae and its evolutionary dynamics.</title>
        <authorList>
            <person name="Rameshkumar N."/>
            <person name="Kirti K."/>
        </authorList>
    </citation>
    <scope>NUCLEOTIDE SEQUENCE [LARGE SCALE GENOMIC DNA]</scope>
    <source>
        <strain evidence="2 5">MSSRF38</strain>
    </source>
</reference>
<evidence type="ECO:0000313" key="5">
    <source>
        <dbReference type="Proteomes" id="UP001283366"/>
    </source>
</evidence>
<gene>
    <name evidence="2" type="ORF">SBX37_08225</name>
    <name evidence="3" type="ORF">VIM7927_03653</name>
</gene>
<dbReference type="RefSeq" id="WP_087482347.1">
    <property type="nucleotide sequence ID" value="NZ_AP024883.1"/>
</dbReference>
<evidence type="ECO:0000256" key="1">
    <source>
        <dbReference type="SAM" id="Phobius"/>
    </source>
</evidence>
<dbReference type="NCBIfam" id="NF038216">
    <property type="entry name" value="ABZJ_00895_fam"/>
    <property type="match status" value="1"/>
</dbReference>
<keyword evidence="1" id="KW-1133">Transmembrane helix</keyword>
<keyword evidence="5" id="KW-1185">Reference proteome</keyword>
<reference evidence="3 4" key="1">
    <citation type="submission" date="2017-05" db="EMBL/GenBank/DDBJ databases">
        <authorList>
            <person name="Song R."/>
            <person name="Chenine A.L."/>
            <person name="Ruprecht R.M."/>
        </authorList>
    </citation>
    <scope>NUCLEOTIDE SEQUENCE [LARGE SCALE GENOMIC DNA]</scope>
    <source>
        <strain evidence="3 4">CECT 7927</strain>
    </source>
</reference>